<dbReference type="InterPro" id="IPR006530">
    <property type="entry name" value="YD"/>
</dbReference>
<evidence type="ECO:0000313" key="8">
    <source>
        <dbReference type="Proteomes" id="UP000009874"/>
    </source>
</evidence>
<dbReference type="NCBIfam" id="TIGR03696">
    <property type="entry name" value="Rhs_assc_core"/>
    <property type="match status" value="1"/>
</dbReference>
<comment type="caution">
    <text evidence="7">The sequence shown here is derived from an EMBL/GenBank/DDBJ whole genome shotgun (WGS) entry which is preliminary data.</text>
</comment>
<dbReference type="PRINTS" id="PR00394">
    <property type="entry name" value="RHSPROTEIN"/>
</dbReference>
<dbReference type="InterPro" id="IPR050708">
    <property type="entry name" value="T6SS_VgrG/RHS"/>
</dbReference>
<evidence type="ECO:0000259" key="3">
    <source>
        <dbReference type="Pfam" id="PF03527"/>
    </source>
</evidence>
<dbReference type="InterPro" id="IPR031325">
    <property type="entry name" value="RHS_repeat"/>
</dbReference>
<dbReference type="Gene3D" id="2.60.200.60">
    <property type="match status" value="1"/>
</dbReference>
<dbReference type="PATRIC" id="fig|883126.3.peg.2956"/>
<dbReference type="RefSeq" id="WP_005667546.1">
    <property type="nucleotide sequence ID" value="NZ_JH992923.1"/>
</dbReference>
<sequence length="1424" mass="155802">MFEAARLTDPIAHTSALEGFLVGAVIGIALIAAVAFATFTCGFGVALLAGLAAGIGATAILGLGEAIGRMFSNPSGTLGSASPDVFVNRLGAACTTMSTAICDKHNPAPLVVEGSGSVFINGLPAARKDDAITCGAKIDDGSHDVFIGGGRVGYLPVEDEVPEWLRTTVGWAFALAGLVGGLAGLVKAAGGLSRAVVPCAAKFIGGFMLGEAVGHYVAEPVVRRVMGGLYGRPVEVATGRKVLLAQDEVDFVVPGPLPIVLARFYASDLALDASPGGGLGAGWVLPWELRLQRRDERLWLRDAQGRETGFPPMAPGQALYSAGEQRYLVRARDGRYLMVDLNERYYDFGQLDQGPDAVAWLQRIEDRCGQWQAFARDDAGRVRAIRASGGLDLRLDYCPAHPERLAGIVRLDGDPRQLVRYDYDALGQLVAVTDANGAVVRRFGYQNGVMTSHTGALGLVSHYAWADIGGRQRVVACWSSEGERAGFTYDLEARQTTVRDELGREACWRYDEQLRIVACTDLDGGAYRIRYDDAGQPTHIALPGERSVAFEYDAAGRIVLETDPLGRRTATSYDGDSLRVTQTILPGGARWRAGYDHLGRLLNTTDPLGRVERHEYAPGLGPWPVAHVDARGARRTMAWNALGQLTAYTDCSGKTTRYAYDAAGYLETVTDALGQQTRFERLPTGEPARIILPDGSVQEFAYDAAGLPVGQRYREVSMRWRRNARGQVVEALDPAERRLSYRYDPRGRLVELASGPDTRYDFAYDSGDRLVREIRPDGVERQLGYDAAGELVELEKLGASAGDPLARARRTMRFERDGMGRLLRQTCATSVSTYAWNDADRLVAATRAPLAAGSALGVTSSSVGFDYDVAGRLLAEHGAEGTVRYELDELDNLAAIDLPHGQRIEQLCYGAGHVHQVRVGGRVVSDIERDDLHREILRTQGRIVQRTGYDVLGRRSWQAAGLLGHALGPGDGQLWRRYRYDLQGELGEVHDSVRGRIDYRYDRAGHLLRQSRAADLEDERFAWDAAGNLLDGSGKAGVDGSRGRVEGTRLKVWCDIRYEYDPWGNVSHKRKGARQDQRFTFDAEDRLTGVWTEDAQGVVETRFEYDPLGRRIACSETRRDASGLARSQRRRFVWQGLRMAQEVREGSVSSYVYSPDAMYTPLARVDAVVAGAIAGVTIDKARSSSRVYHFHTDPVGTPLELTDEAGELAWAGKYGAWGRVERGEDAMLLERTEQPLRYPGQYADKGTGLHYNTFRYYDPDVGRFVSQDPIGLSGGLNLYAYALNPTAWIDPWGWISESAPGYAVYGLYAPGSDKPYYVGVTDDLLRRSREHRLSGRMPEGAKMSPIARNVTYGTARGIEQAHIEYLGTKTGTVGFDLQQAVTYEQRGNKVASFAHDNTTRPRGRQAYFESAYRNARSTLGGGCG</sequence>
<dbReference type="STRING" id="47229.LO55_3654"/>
<feature type="transmembrane region" description="Helical" evidence="2">
    <location>
        <begin position="46"/>
        <end position="64"/>
    </location>
</feature>
<dbReference type="eggNOG" id="COG3209">
    <property type="taxonomic scope" value="Bacteria"/>
</dbReference>
<dbReference type="InterPro" id="IPR022385">
    <property type="entry name" value="Rhs_assc_core"/>
</dbReference>
<keyword evidence="2" id="KW-0472">Membrane</keyword>
<evidence type="ECO:0000256" key="1">
    <source>
        <dbReference type="ARBA" id="ARBA00022737"/>
    </source>
</evidence>
<dbReference type="eggNOG" id="COG4104">
    <property type="taxonomic scope" value="Bacteria"/>
</dbReference>
<keyword evidence="8" id="KW-1185">Reference proteome</keyword>
<evidence type="ECO:0000256" key="2">
    <source>
        <dbReference type="SAM" id="Phobius"/>
    </source>
</evidence>
<dbReference type="InterPro" id="IPR056823">
    <property type="entry name" value="TEN-like_YD-shell"/>
</dbReference>
<feature type="transmembrane region" description="Helical" evidence="2">
    <location>
        <begin position="20"/>
        <end position="39"/>
    </location>
</feature>
<keyword evidence="1" id="KW-0677">Repeat</keyword>
<dbReference type="PANTHER" id="PTHR32305">
    <property type="match status" value="1"/>
</dbReference>
<feature type="domain" description="Double-stranded DNA deaminase toxin A prePAAR motif" evidence="6">
    <location>
        <begin position="1"/>
        <end position="58"/>
    </location>
</feature>
<dbReference type="InterPro" id="IPR008727">
    <property type="entry name" value="PAAR_motif"/>
</dbReference>
<protein>
    <submittedName>
        <fullName evidence="7">YD repeat (Two copies)</fullName>
    </submittedName>
</protein>
<dbReference type="Pfam" id="PF05488">
    <property type="entry name" value="PAAR_motif"/>
    <property type="match status" value="1"/>
</dbReference>
<keyword evidence="2" id="KW-0812">Transmembrane</keyword>
<dbReference type="Pfam" id="PF20148">
    <property type="entry name" value="DUF6531"/>
    <property type="match status" value="1"/>
</dbReference>
<organism evidence="7 8">
    <name type="scientific">Massilia timonae CCUG 45783</name>
    <dbReference type="NCBI Taxonomy" id="883126"/>
    <lineage>
        <taxon>Bacteria</taxon>
        <taxon>Pseudomonadati</taxon>
        <taxon>Pseudomonadota</taxon>
        <taxon>Betaproteobacteria</taxon>
        <taxon>Burkholderiales</taxon>
        <taxon>Oxalobacteraceae</taxon>
        <taxon>Telluria group</taxon>
        <taxon>Massilia</taxon>
    </lineage>
</organism>
<evidence type="ECO:0000313" key="7">
    <source>
        <dbReference type="EMBL" id="EKU81737.1"/>
    </source>
</evidence>
<dbReference type="HOGENOM" id="CLU_001218_1_4_4"/>
<dbReference type="PANTHER" id="PTHR32305:SF15">
    <property type="entry name" value="PROTEIN RHSA-RELATED"/>
    <property type="match status" value="1"/>
</dbReference>
<dbReference type="Pfam" id="PF25799">
    <property type="entry name" value="prePAAR_I"/>
    <property type="match status" value="1"/>
</dbReference>
<dbReference type="Pfam" id="PF25023">
    <property type="entry name" value="TEN_YD-shell"/>
    <property type="match status" value="1"/>
</dbReference>
<dbReference type="Gene3D" id="2.180.10.10">
    <property type="entry name" value="RHS repeat-associated core"/>
    <property type="match status" value="4"/>
</dbReference>
<dbReference type="OrthoDB" id="8553452at2"/>
<dbReference type="Pfam" id="PF03527">
    <property type="entry name" value="RHS"/>
    <property type="match status" value="1"/>
</dbReference>
<evidence type="ECO:0000259" key="6">
    <source>
        <dbReference type="Pfam" id="PF25799"/>
    </source>
</evidence>
<feature type="domain" description="RHS protein conserved region" evidence="3">
    <location>
        <begin position="1187"/>
        <end position="1220"/>
    </location>
</feature>
<dbReference type="Pfam" id="PF05593">
    <property type="entry name" value="RHS_repeat"/>
    <property type="match status" value="4"/>
</dbReference>
<keyword evidence="2" id="KW-1133">Transmembrane helix</keyword>
<feature type="domain" description="Teneurin-like YD-shell" evidence="5">
    <location>
        <begin position="487"/>
        <end position="609"/>
    </location>
</feature>
<dbReference type="InterPro" id="IPR057925">
    <property type="entry name" value="prePAAR_DddA"/>
</dbReference>
<proteinExistence type="predicted"/>
<name>K9DSM5_9BURK</name>
<accession>K9DSM5</accession>
<dbReference type="InterPro" id="IPR045351">
    <property type="entry name" value="DUF6531"/>
</dbReference>
<gene>
    <name evidence="7" type="ORF">HMPREF9710_02929</name>
</gene>
<dbReference type="CDD" id="cd14742">
    <property type="entry name" value="PAAR_RHS"/>
    <property type="match status" value="1"/>
</dbReference>
<dbReference type="EMBL" id="AGZI01000037">
    <property type="protein sequence ID" value="EKU81737.1"/>
    <property type="molecule type" value="Genomic_DNA"/>
</dbReference>
<evidence type="ECO:0000259" key="5">
    <source>
        <dbReference type="Pfam" id="PF25023"/>
    </source>
</evidence>
<feature type="domain" description="DUF6531" evidence="4">
    <location>
        <begin position="231"/>
        <end position="310"/>
    </location>
</feature>
<evidence type="ECO:0000259" key="4">
    <source>
        <dbReference type="Pfam" id="PF20148"/>
    </source>
</evidence>
<dbReference type="Proteomes" id="UP000009874">
    <property type="component" value="Unassembled WGS sequence"/>
</dbReference>
<reference evidence="7 8" key="1">
    <citation type="submission" date="2012-09" db="EMBL/GenBank/DDBJ databases">
        <title>The Genome Sequence of Massilia timonae CCUG 45783.</title>
        <authorList>
            <consortium name="The Broad Institute Genome Sequencing Platform"/>
            <person name="Earl A."/>
            <person name="Ward D."/>
            <person name="Feldgarden M."/>
            <person name="Gevers D."/>
            <person name="Huys G."/>
            <person name="Walker B."/>
            <person name="Young S.K."/>
            <person name="Zeng Q."/>
            <person name="Gargeya S."/>
            <person name="Fitzgerald M."/>
            <person name="Haas B."/>
            <person name="Abouelleil A."/>
            <person name="Alvarado L."/>
            <person name="Arachchi H.M."/>
            <person name="Berlin A.M."/>
            <person name="Chapman S.B."/>
            <person name="Goldberg J."/>
            <person name="Griggs A."/>
            <person name="Gujja S."/>
            <person name="Hansen M."/>
            <person name="Howarth C."/>
            <person name="Imamovic A."/>
            <person name="Larimer J."/>
            <person name="McCowen C."/>
            <person name="Montmayeur A."/>
            <person name="Murphy C."/>
            <person name="Neiman D."/>
            <person name="Pearson M."/>
            <person name="Priest M."/>
            <person name="Roberts A."/>
            <person name="Saif S."/>
            <person name="Shea T."/>
            <person name="Sisk P."/>
            <person name="Sykes S."/>
            <person name="Wortman J."/>
            <person name="Nusbaum C."/>
            <person name="Birren B."/>
        </authorList>
    </citation>
    <scope>NUCLEOTIDE SEQUENCE [LARGE SCALE GENOMIC DNA]</scope>
    <source>
        <strain evidence="7 8">CCUG 45783</strain>
    </source>
</reference>
<dbReference type="InterPro" id="IPR001826">
    <property type="entry name" value="RHS"/>
</dbReference>
<dbReference type="NCBIfam" id="TIGR01643">
    <property type="entry name" value="YD_repeat_2x"/>
    <property type="match status" value="5"/>
</dbReference>